<dbReference type="FunFam" id="3.40.50.300:FF:000362">
    <property type="entry name" value="Dynein, axonemal, heavy chain 6"/>
    <property type="match status" value="1"/>
</dbReference>
<evidence type="ECO:0000256" key="6">
    <source>
        <dbReference type="ARBA" id="ARBA00022840"/>
    </source>
</evidence>
<evidence type="ECO:0000256" key="3">
    <source>
        <dbReference type="ARBA" id="ARBA00022490"/>
    </source>
</evidence>
<sequence length="968" mass="110978">MRVMHLGEAVEWNDNFRFYITTKLPRPHYLPEVSTKVTLINFMITEHGLQDQLLQRVMMSERKEVEQKKQALTLEAAANQAGLKSTEDRILAILSADGNILESEEAINELDSSKEQSDRIAKRQGEIEAMERISNRTRDQFVPVAHLGAILFFCVTELSNIDPMYQNSLQSYVSIFDEALRNSEKSTEVEERIGNVNAMFKSSLFERISRSLFARDQLLFTFIMSLKIYTVDPLLLRWLLMGGFEGDNESPENPFFWLPEPNWRMLHRATSQLEQLSDLARIVKENEMFFRDYYESTNPLSMELPAPLDRLSPFEMLLIVRCFRTDNIVPAITGYVRDTLGEFFVVAPLYALDKVVDELETDPSVPIILVLSPGADPNAELDRLADQRGMAANHLYKLSLGQGQDVPARELIKNGTQEGNWVFLQNCHLYADFMPSLSRIIEDYSDATARDNLNRKYRLWLTSLPSDIFPIVILQNGVKLVQEPPKGLKSNLLQSLLSDPICDESFFNSSNKPEIWRKMLFGLCFFHAVVQERRQFGPLGWNRPYEFNDTDRRISVRQLNMFLNENDVIPYDALLYLVGECNYGGRVTDDWDRRCLMATLEVYFNPMILEDDYVFCDDAAEYYAPPFGDYDSYVAYTNELPLIQPPTIFGLHENADITKDERDAKILLAATLATQPRDSTQGSSATLDPRATVKQLAGEVLGRLPVLFDIEAIQKEHPIDYAQSMNTVLLQEAIRYNRLLAVARRTLQDVQDAIDGKVVMSSELEQVFNDIFDGKVPEMWKRLSYPSLKPFGAYLSDLIARLQFLQRWCSEGPPPTFWLSGFFFTQSFLTGVVQNYARKHKVEIDKLVWNFTVMSETTFEEAPPDGCYIYGLFLEGAGWEDDVLCESRPKELFISFPVIKLVPMRAEDTPEAAIYHCPCYKTTDRKGVLSTTGHSTNFILTIDLPRDPEITENHWVLRGVALFTQLEY</sequence>
<evidence type="ECO:0000313" key="18">
    <source>
        <dbReference type="Proteomes" id="UP000015354"/>
    </source>
</evidence>
<evidence type="ECO:0000256" key="8">
    <source>
        <dbReference type="ARBA" id="ARBA00023054"/>
    </source>
</evidence>
<dbReference type="GO" id="GO:0051959">
    <property type="term" value="F:dynein light intermediate chain binding"/>
    <property type="evidence" value="ECO:0007669"/>
    <property type="project" value="InterPro"/>
</dbReference>
<dbReference type="GO" id="GO:0008569">
    <property type="term" value="F:minus-end-directed microtubule motor activity"/>
    <property type="evidence" value="ECO:0007669"/>
    <property type="project" value="InterPro"/>
</dbReference>
<organism evidence="17 18">
    <name type="scientific">Strigomonas culicis</name>
    <dbReference type="NCBI Taxonomy" id="28005"/>
    <lineage>
        <taxon>Eukaryota</taxon>
        <taxon>Discoba</taxon>
        <taxon>Euglenozoa</taxon>
        <taxon>Kinetoplastea</taxon>
        <taxon>Metakinetoplastina</taxon>
        <taxon>Trypanosomatida</taxon>
        <taxon>Trypanosomatidae</taxon>
        <taxon>Strigomonadinae</taxon>
        <taxon>Strigomonas</taxon>
    </lineage>
</organism>
<keyword evidence="6" id="KW-0067">ATP-binding</keyword>
<dbReference type="InterPro" id="IPR042219">
    <property type="entry name" value="AAA_lid_11_sf"/>
</dbReference>
<keyword evidence="3" id="KW-0963">Cytoplasm</keyword>
<feature type="domain" description="Dynein heavy chain region D6 P-loop" evidence="13">
    <location>
        <begin position="363"/>
        <end position="481"/>
    </location>
</feature>
<dbReference type="Gene3D" id="1.10.8.1220">
    <property type="match status" value="1"/>
</dbReference>
<dbReference type="Gene3D" id="3.40.50.300">
    <property type="entry name" value="P-loop containing nucleotide triphosphate hydrolases"/>
    <property type="match status" value="2"/>
</dbReference>
<dbReference type="OrthoDB" id="5593012at2759"/>
<dbReference type="InterPro" id="IPR004273">
    <property type="entry name" value="Dynein_heavy_D6_P-loop"/>
</dbReference>
<evidence type="ECO:0000256" key="9">
    <source>
        <dbReference type="ARBA" id="ARBA00023069"/>
    </source>
</evidence>
<keyword evidence="5" id="KW-0547">Nucleotide-binding</keyword>
<dbReference type="FunFam" id="1.20.1270.280:FF:000001">
    <property type="entry name" value="dynein heavy chain 7, axonemal"/>
    <property type="match status" value="1"/>
</dbReference>
<accession>S9UKQ6</accession>
<dbReference type="EMBL" id="ATMH01004523">
    <property type="protein sequence ID" value="EPY29498.1"/>
    <property type="molecule type" value="Genomic_DNA"/>
</dbReference>
<dbReference type="FunFam" id="3.10.490.20:FF:000008">
    <property type="entry name" value="dynein heavy chain 2, axonemal"/>
    <property type="match status" value="1"/>
</dbReference>
<protein>
    <submittedName>
        <fullName evidence="17">Dynein heavy chain</fullName>
    </submittedName>
</protein>
<dbReference type="GO" id="GO:0005524">
    <property type="term" value="F:ATP binding"/>
    <property type="evidence" value="ECO:0007669"/>
    <property type="project" value="UniProtKB-KW"/>
</dbReference>
<feature type="domain" description="Dynein heavy chain ATP-binding dynein motor region" evidence="14">
    <location>
        <begin position="3"/>
        <end position="120"/>
    </location>
</feature>
<dbReference type="InterPro" id="IPR041658">
    <property type="entry name" value="AAA_lid_11"/>
</dbReference>
<dbReference type="GO" id="GO:0030286">
    <property type="term" value="C:dynein complex"/>
    <property type="evidence" value="ECO:0007669"/>
    <property type="project" value="UniProtKB-KW"/>
</dbReference>
<dbReference type="InterPro" id="IPR041228">
    <property type="entry name" value="Dynein_C"/>
</dbReference>
<dbReference type="GO" id="GO:0005874">
    <property type="term" value="C:microtubule"/>
    <property type="evidence" value="ECO:0007669"/>
    <property type="project" value="UniProtKB-KW"/>
</dbReference>
<keyword evidence="18" id="KW-1185">Reference proteome</keyword>
<keyword evidence="10" id="KW-0505">Motor protein</keyword>
<keyword evidence="9" id="KW-0969">Cilium</keyword>
<dbReference type="Pfam" id="PF18198">
    <property type="entry name" value="AAA_lid_11"/>
    <property type="match status" value="1"/>
</dbReference>
<evidence type="ECO:0000259" key="16">
    <source>
        <dbReference type="Pfam" id="PF18199"/>
    </source>
</evidence>
<dbReference type="Gene3D" id="1.10.8.720">
    <property type="entry name" value="Region D6 of dynein motor"/>
    <property type="match status" value="1"/>
</dbReference>
<evidence type="ECO:0000256" key="2">
    <source>
        <dbReference type="ARBA" id="ARBA00004245"/>
    </source>
</evidence>
<evidence type="ECO:0000256" key="1">
    <source>
        <dbReference type="ARBA" id="ARBA00004138"/>
    </source>
</evidence>
<dbReference type="Pfam" id="PF12781">
    <property type="entry name" value="AAA_9"/>
    <property type="match status" value="1"/>
</dbReference>
<dbReference type="InterPro" id="IPR027417">
    <property type="entry name" value="P-loop_NTPase"/>
</dbReference>
<dbReference type="AlphaFoldDB" id="S9UKQ6"/>
<dbReference type="PANTHER" id="PTHR22878:SF68">
    <property type="entry name" value="DYNEIN HEAVY CHAIN 6, AXONEMAL-LIKE"/>
    <property type="match status" value="1"/>
</dbReference>
<evidence type="ECO:0000256" key="4">
    <source>
        <dbReference type="ARBA" id="ARBA00022701"/>
    </source>
</evidence>
<keyword evidence="4" id="KW-0493">Microtubule</keyword>
<evidence type="ECO:0000256" key="12">
    <source>
        <dbReference type="ARBA" id="ARBA00023273"/>
    </source>
</evidence>
<dbReference type="Gene3D" id="3.10.490.20">
    <property type="match status" value="1"/>
</dbReference>
<evidence type="ECO:0000256" key="5">
    <source>
        <dbReference type="ARBA" id="ARBA00022741"/>
    </source>
</evidence>
<dbReference type="GO" id="GO:0005929">
    <property type="term" value="C:cilium"/>
    <property type="evidence" value="ECO:0007669"/>
    <property type="project" value="UniProtKB-SubCell"/>
</dbReference>
<feature type="domain" description="Dynein heavy chain AAA lid" evidence="15">
    <location>
        <begin position="516"/>
        <end position="655"/>
    </location>
</feature>
<evidence type="ECO:0000256" key="7">
    <source>
        <dbReference type="ARBA" id="ARBA00023017"/>
    </source>
</evidence>
<evidence type="ECO:0000259" key="15">
    <source>
        <dbReference type="Pfam" id="PF18198"/>
    </source>
</evidence>
<dbReference type="InterPro" id="IPR026983">
    <property type="entry name" value="DHC"/>
</dbReference>
<dbReference type="Gene3D" id="1.20.1270.280">
    <property type="match status" value="1"/>
</dbReference>
<reference evidence="17 18" key="1">
    <citation type="journal article" date="2013" name="PLoS ONE">
        <title>Predicting the Proteins of Angomonas deanei, Strigomonas culicis and Their Respective Endosymbionts Reveals New Aspects of the Trypanosomatidae Family.</title>
        <authorList>
            <person name="Motta M.C."/>
            <person name="Martins A.C."/>
            <person name="de Souza S.S."/>
            <person name="Catta-Preta C.M."/>
            <person name="Silva R."/>
            <person name="Klein C.C."/>
            <person name="de Almeida L.G."/>
            <person name="de Lima Cunha O."/>
            <person name="Ciapina L.P."/>
            <person name="Brocchi M."/>
            <person name="Colabardini A.C."/>
            <person name="de Araujo Lima B."/>
            <person name="Machado C.R."/>
            <person name="de Almeida Soares C.M."/>
            <person name="Probst C.M."/>
            <person name="de Menezes C.B."/>
            <person name="Thompson C.E."/>
            <person name="Bartholomeu D.C."/>
            <person name="Gradia D.F."/>
            <person name="Pavoni D.P."/>
            <person name="Grisard E.C."/>
            <person name="Fantinatti-Garboggini F."/>
            <person name="Marchini F.K."/>
            <person name="Rodrigues-Luiz G.F."/>
            <person name="Wagner G."/>
            <person name="Goldman G.H."/>
            <person name="Fietto J.L."/>
            <person name="Elias M.C."/>
            <person name="Goldman M.H."/>
            <person name="Sagot M.F."/>
            <person name="Pereira M."/>
            <person name="Stoco P.H."/>
            <person name="de Mendonca-Neto R.P."/>
            <person name="Teixeira S.M."/>
            <person name="Maciel T.E."/>
            <person name="de Oliveira Mendes T.A."/>
            <person name="Urmenyi T.P."/>
            <person name="de Souza W."/>
            <person name="Schenkman S."/>
            <person name="de Vasconcelos A.T."/>
        </authorList>
    </citation>
    <scope>NUCLEOTIDE SEQUENCE [LARGE SCALE GENOMIC DNA]</scope>
</reference>
<dbReference type="FunFam" id="1.10.8.1220:FF:000001">
    <property type="entry name" value="Dynein axonemal heavy chain 5"/>
    <property type="match status" value="1"/>
</dbReference>
<comment type="subcellular location">
    <subcellularLocation>
        <location evidence="1">Cell projection</location>
        <location evidence="1">Cilium</location>
    </subcellularLocation>
    <subcellularLocation>
        <location evidence="2">Cytoplasm</location>
        <location evidence="2">Cytoskeleton</location>
    </subcellularLocation>
</comment>
<dbReference type="Proteomes" id="UP000015354">
    <property type="component" value="Unassembled WGS sequence"/>
</dbReference>
<dbReference type="PANTHER" id="PTHR22878">
    <property type="entry name" value="DYNEIN HEAVY CHAIN 6, AXONEMAL-LIKE-RELATED"/>
    <property type="match status" value="1"/>
</dbReference>
<name>S9UKQ6_9TRYP</name>
<proteinExistence type="predicted"/>
<comment type="caution">
    <text evidence="17">The sequence shown here is derived from an EMBL/GenBank/DDBJ whole genome shotgun (WGS) entry which is preliminary data.</text>
</comment>
<dbReference type="GO" id="GO:0007018">
    <property type="term" value="P:microtubule-based movement"/>
    <property type="evidence" value="ECO:0007669"/>
    <property type="project" value="InterPro"/>
</dbReference>
<dbReference type="Pfam" id="PF18199">
    <property type="entry name" value="Dynein_C"/>
    <property type="match status" value="1"/>
</dbReference>
<dbReference type="Pfam" id="PF03028">
    <property type="entry name" value="Dynein_heavy"/>
    <property type="match status" value="1"/>
</dbReference>
<keyword evidence="8" id="KW-0175">Coiled coil</keyword>
<dbReference type="Gene3D" id="6.10.140.1060">
    <property type="match status" value="1"/>
</dbReference>
<keyword evidence="11" id="KW-0206">Cytoskeleton</keyword>
<keyword evidence="12" id="KW-0966">Cell projection</keyword>
<dbReference type="GO" id="GO:0045505">
    <property type="term" value="F:dynein intermediate chain binding"/>
    <property type="evidence" value="ECO:0007669"/>
    <property type="project" value="InterPro"/>
</dbReference>
<evidence type="ECO:0000259" key="14">
    <source>
        <dbReference type="Pfam" id="PF12781"/>
    </source>
</evidence>
<keyword evidence="7" id="KW-0243">Dynein</keyword>
<dbReference type="FunFam" id="1.10.8.720:FF:000001">
    <property type="entry name" value="dynein heavy chain 7, axonemal"/>
    <property type="match status" value="1"/>
</dbReference>
<evidence type="ECO:0000259" key="13">
    <source>
        <dbReference type="Pfam" id="PF03028"/>
    </source>
</evidence>
<dbReference type="InterPro" id="IPR035706">
    <property type="entry name" value="AAA_9"/>
</dbReference>
<feature type="domain" description="Dynein heavy chain C-terminal" evidence="16">
    <location>
        <begin position="663"/>
        <end position="963"/>
    </location>
</feature>
<dbReference type="InterPro" id="IPR043160">
    <property type="entry name" value="Dynein_C_barrel"/>
</dbReference>
<evidence type="ECO:0000256" key="11">
    <source>
        <dbReference type="ARBA" id="ARBA00023212"/>
    </source>
</evidence>
<gene>
    <name evidence="17" type="ORF">STCU_04523</name>
</gene>
<evidence type="ECO:0000256" key="10">
    <source>
        <dbReference type="ARBA" id="ARBA00023175"/>
    </source>
</evidence>
<evidence type="ECO:0000313" key="17">
    <source>
        <dbReference type="EMBL" id="EPY29498.1"/>
    </source>
</evidence>